<reference evidence="1 2" key="1">
    <citation type="submission" date="2019-01" db="EMBL/GenBank/DDBJ databases">
        <title>Draft genome sequences of three monokaryotic isolates of the white-rot basidiomycete fungus Dichomitus squalens.</title>
        <authorList>
            <consortium name="DOE Joint Genome Institute"/>
            <person name="Lopez S.C."/>
            <person name="Andreopoulos B."/>
            <person name="Pangilinan J."/>
            <person name="Lipzen A."/>
            <person name="Riley R."/>
            <person name="Ahrendt S."/>
            <person name="Ng V."/>
            <person name="Barry K."/>
            <person name="Daum C."/>
            <person name="Grigoriev I.V."/>
            <person name="Hilden K.S."/>
            <person name="Makela M.R."/>
            <person name="de Vries R.P."/>
        </authorList>
    </citation>
    <scope>NUCLEOTIDE SEQUENCE [LARGE SCALE GENOMIC DNA]</scope>
    <source>
        <strain evidence="1 2">CBS 464.89</strain>
    </source>
</reference>
<dbReference type="EMBL" id="ML145269">
    <property type="protein sequence ID" value="TBU52060.1"/>
    <property type="molecule type" value="Genomic_DNA"/>
</dbReference>
<sequence length="100" mass="11215">MTMTFSDVPKPTSCTALMTVRCRSFAHSCPSMTTHWVCPLLALLLFLRELHVICSHPADGFLPASFHRRCWGIALILVLPYFRDASGDDLPLRPFVIPLS</sequence>
<accession>A0A4Q9PBF4</accession>
<dbReference type="AlphaFoldDB" id="A0A4Q9PBF4"/>
<name>A0A4Q9PBF4_9APHY</name>
<proteinExistence type="predicted"/>
<evidence type="ECO:0000313" key="1">
    <source>
        <dbReference type="EMBL" id="TBU52060.1"/>
    </source>
</evidence>
<dbReference type="Proteomes" id="UP000292082">
    <property type="component" value="Unassembled WGS sequence"/>
</dbReference>
<evidence type="ECO:0000313" key="2">
    <source>
        <dbReference type="Proteomes" id="UP000292082"/>
    </source>
</evidence>
<gene>
    <name evidence="1" type="ORF">BD310DRAFT_263140</name>
</gene>
<organism evidence="1 2">
    <name type="scientific">Dichomitus squalens</name>
    <dbReference type="NCBI Taxonomy" id="114155"/>
    <lineage>
        <taxon>Eukaryota</taxon>
        <taxon>Fungi</taxon>
        <taxon>Dikarya</taxon>
        <taxon>Basidiomycota</taxon>
        <taxon>Agaricomycotina</taxon>
        <taxon>Agaricomycetes</taxon>
        <taxon>Polyporales</taxon>
        <taxon>Polyporaceae</taxon>
        <taxon>Dichomitus</taxon>
    </lineage>
</organism>
<protein>
    <submittedName>
        <fullName evidence="1">Uncharacterized protein</fullName>
    </submittedName>
</protein>
<keyword evidence="2" id="KW-1185">Reference proteome</keyword>